<sequence length="403" mass="47408">MESEVPPMQNDFTTNLTNQTDFTLNLSGHYHNTLDIEGFSSMMKDPSYCYKFYWLEAIVKLIAEDVSEATFGDVIDEMIANAWYSVREFHIHLSGMQADGQVRDGLERAVLKLTEISNLAAHASKVEIKNAIKEHERELKTYKVQLTNMVPYRALAGFFRNATQARPWESAKRMTAYIEMINKDVVLLPYTLGESSNINKEIYFNESWRRMIQENTVAILGWIQYEKIKWLQNNNPEVPGLVYKLAPMDEKMRKLANVRNLWNEVLVLTEVRDVFTGKIVDPKKYEVDHFIPWSYVMNDELWNLMPMDSSLNSAKSNKLPIWDRFFGAFAENQYMMYEFIYENEKVHMQFEKCYKDNLHSIWAGQELYRRGNTKDEFVGILMKNMQPVYDSAKRQGYEVWRNI</sequence>
<reference evidence="2 3" key="1">
    <citation type="submission" date="2017-02" db="EMBL/GenBank/DDBJ databases">
        <authorList>
            <person name="Peterson S.W."/>
        </authorList>
    </citation>
    <scope>NUCLEOTIDE SEQUENCE [LARGE SCALE GENOMIC DNA]</scope>
    <source>
        <strain evidence="2 3">ATCC 35992</strain>
    </source>
</reference>
<gene>
    <name evidence="2" type="ORF">SAMN02745111_01995</name>
</gene>
<dbReference type="Gene3D" id="1.10.30.50">
    <property type="match status" value="1"/>
</dbReference>
<keyword evidence="2" id="KW-0378">Hydrolase</keyword>
<evidence type="ECO:0000259" key="1">
    <source>
        <dbReference type="Pfam" id="PF13395"/>
    </source>
</evidence>
<proteinExistence type="predicted"/>
<dbReference type="AlphaFoldDB" id="A0A1T4VZG7"/>
<keyword evidence="2" id="KW-0255">Endonuclease</keyword>
<dbReference type="Pfam" id="PF13395">
    <property type="entry name" value="HNH_4"/>
    <property type="match status" value="1"/>
</dbReference>
<dbReference type="InterPro" id="IPR003615">
    <property type="entry name" value="HNH_nuc"/>
</dbReference>
<dbReference type="CDD" id="cd00085">
    <property type="entry name" value="HNHc"/>
    <property type="match status" value="1"/>
</dbReference>
<accession>A0A1T4VZG7</accession>
<evidence type="ECO:0000313" key="3">
    <source>
        <dbReference type="Proteomes" id="UP000190814"/>
    </source>
</evidence>
<name>A0A1T4VZG7_9FIRM</name>
<keyword evidence="2" id="KW-0540">Nuclease</keyword>
<organism evidence="2 3">
    <name type="scientific">Eubacterium uniforme</name>
    <dbReference type="NCBI Taxonomy" id="39495"/>
    <lineage>
        <taxon>Bacteria</taxon>
        <taxon>Bacillati</taxon>
        <taxon>Bacillota</taxon>
        <taxon>Clostridia</taxon>
        <taxon>Eubacteriales</taxon>
        <taxon>Eubacteriaceae</taxon>
        <taxon>Eubacterium</taxon>
    </lineage>
</organism>
<dbReference type="GO" id="GO:0004519">
    <property type="term" value="F:endonuclease activity"/>
    <property type="evidence" value="ECO:0007669"/>
    <property type="project" value="UniProtKB-KW"/>
</dbReference>
<keyword evidence="3" id="KW-1185">Reference proteome</keyword>
<dbReference type="STRING" id="39495.SAMN02745111_01995"/>
<dbReference type="EMBL" id="FUXZ01000013">
    <property type="protein sequence ID" value="SKA70289.1"/>
    <property type="molecule type" value="Genomic_DNA"/>
</dbReference>
<evidence type="ECO:0000313" key="2">
    <source>
        <dbReference type="EMBL" id="SKA70289.1"/>
    </source>
</evidence>
<dbReference type="Proteomes" id="UP000190814">
    <property type="component" value="Unassembled WGS sequence"/>
</dbReference>
<protein>
    <submittedName>
        <fullName evidence="2">HNH endonuclease</fullName>
    </submittedName>
</protein>
<dbReference type="RefSeq" id="WP_242943034.1">
    <property type="nucleotide sequence ID" value="NZ_FUXZ01000013.1"/>
</dbReference>
<feature type="domain" description="HNH nuclease" evidence="1">
    <location>
        <begin position="278"/>
        <end position="320"/>
    </location>
</feature>